<dbReference type="STRING" id="93625.A0A409WZR9"/>
<feature type="region of interest" description="Disordered" evidence="1">
    <location>
        <begin position="143"/>
        <end position="163"/>
    </location>
</feature>
<sequence>MSTIVEHPMSVINGVQPSSSRSLRDSIEIIDVDSFDHGGQPQAVPPGNIRTGTSSQDSIWLIDSESDDDEVEFLSSRVLASHNVDRTRSHRQFISPPPQRNFNQALPPVPALPSSQATRQPVRRQYAMSSMPVFPSAQPPAFEVGPVAGPSNAPNPPNPPQAAPISRHVPALGLGGALISSNNRAQNIRRQARSAAAATSRNATTNMPGQYHFQNYDDIPRHIQMYLTELAFQGSMGDLNTFQRHHFLREPREKEQYQQHYTHPSKAEPGFTFDFAPQDDDASARLFPPTSANEPIILDDDDDDGPSHAGPSKSSSQGESSGAGTLNAMLVCAKCLDPLVLNAGLAPEEAQYKRVWGLRCGHLIDEKCLNELGQPPQEPAQEEGKPPTTAPKDRKGKGKGKAVVRPTYGDALSEPHVPAETDASNNIRSRLRARPNARPSSSSTTAAAATGGSYSLSSLASASSSALSHLADLLPSPPTKKRRGPPKKPKIEGEFEWKCPVANCGHVHLSVKINGIWGPETDRDFKGVKGIKGEARGAIAVFA</sequence>
<dbReference type="EMBL" id="NHYD01002942">
    <property type="protein sequence ID" value="PPQ84000.1"/>
    <property type="molecule type" value="Genomic_DNA"/>
</dbReference>
<protein>
    <submittedName>
        <fullName evidence="2">Uncharacterized protein</fullName>
    </submittedName>
</protein>
<feature type="compositionally biased region" description="Pro residues" evidence="1">
    <location>
        <begin position="153"/>
        <end position="162"/>
    </location>
</feature>
<dbReference type="Proteomes" id="UP000283269">
    <property type="component" value="Unassembled WGS sequence"/>
</dbReference>
<proteinExistence type="predicted"/>
<feature type="compositionally biased region" description="Basic residues" evidence="1">
    <location>
        <begin position="479"/>
        <end position="488"/>
    </location>
</feature>
<name>A0A409WZR9_PSICY</name>
<feature type="region of interest" description="Disordered" evidence="1">
    <location>
        <begin position="189"/>
        <end position="211"/>
    </location>
</feature>
<reference evidence="2 3" key="1">
    <citation type="journal article" date="2018" name="Evol. Lett.">
        <title>Horizontal gene cluster transfer increased hallucinogenic mushroom diversity.</title>
        <authorList>
            <person name="Reynolds H.T."/>
            <person name="Vijayakumar V."/>
            <person name="Gluck-Thaler E."/>
            <person name="Korotkin H.B."/>
            <person name="Matheny P.B."/>
            <person name="Slot J.C."/>
        </authorList>
    </citation>
    <scope>NUCLEOTIDE SEQUENCE [LARGE SCALE GENOMIC DNA]</scope>
    <source>
        <strain evidence="2 3">2631</strain>
    </source>
</reference>
<dbReference type="InParanoid" id="A0A409WZR9"/>
<feature type="compositionally biased region" description="Low complexity" evidence="1">
    <location>
        <begin position="436"/>
        <end position="449"/>
    </location>
</feature>
<feature type="region of interest" description="Disordered" evidence="1">
    <location>
        <begin position="35"/>
        <end position="54"/>
    </location>
</feature>
<evidence type="ECO:0000256" key="1">
    <source>
        <dbReference type="SAM" id="MobiDB-lite"/>
    </source>
</evidence>
<keyword evidence="3" id="KW-1185">Reference proteome</keyword>
<feature type="region of interest" description="Disordered" evidence="1">
    <location>
        <begin position="253"/>
        <end position="323"/>
    </location>
</feature>
<accession>A0A409WZR9</accession>
<feature type="region of interest" description="Disordered" evidence="1">
    <location>
        <begin position="371"/>
        <end position="449"/>
    </location>
</feature>
<evidence type="ECO:0000313" key="3">
    <source>
        <dbReference type="Proteomes" id="UP000283269"/>
    </source>
</evidence>
<feature type="compositionally biased region" description="Low complexity" evidence="1">
    <location>
        <begin position="189"/>
        <end position="206"/>
    </location>
</feature>
<feature type="compositionally biased region" description="Low complexity" evidence="1">
    <location>
        <begin position="310"/>
        <end position="323"/>
    </location>
</feature>
<organism evidence="2 3">
    <name type="scientific">Psilocybe cyanescens</name>
    <dbReference type="NCBI Taxonomy" id="93625"/>
    <lineage>
        <taxon>Eukaryota</taxon>
        <taxon>Fungi</taxon>
        <taxon>Dikarya</taxon>
        <taxon>Basidiomycota</taxon>
        <taxon>Agaricomycotina</taxon>
        <taxon>Agaricomycetes</taxon>
        <taxon>Agaricomycetidae</taxon>
        <taxon>Agaricales</taxon>
        <taxon>Agaricineae</taxon>
        <taxon>Strophariaceae</taxon>
        <taxon>Psilocybe</taxon>
    </lineage>
</organism>
<feature type="region of interest" description="Disordered" evidence="1">
    <location>
        <begin position="471"/>
        <end position="491"/>
    </location>
</feature>
<gene>
    <name evidence="2" type="ORF">CVT25_000546</name>
</gene>
<evidence type="ECO:0000313" key="2">
    <source>
        <dbReference type="EMBL" id="PPQ84000.1"/>
    </source>
</evidence>
<dbReference type="AlphaFoldDB" id="A0A409WZR9"/>
<comment type="caution">
    <text evidence="2">The sequence shown here is derived from an EMBL/GenBank/DDBJ whole genome shotgun (WGS) entry which is preliminary data.</text>
</comment>
<dbReference type="OrthoDB" id="2507647at2759"/>